<evidence type="ECO:0000313" key="2">
    <source>
        <dbReference type="EMBL" id="KIK04277.1"/>
    </source>
</evidence>
<accession>A0A0C9Y2F7</accession>
<gene>
    <name evidence="2" type="ORF">K443DRAFT_676037</name>
</gene>
<dbReference type="InterPro" id="IPR038014">
    <property type="entry name" value="Ies1"/>
</dbReference>
<dbReference type="OrthoDB" id="5413003at2759"/>
<proteinExistence type="predicted"/>
<dbReference type="STRING" id="1095629.A0A0C9Y2F7"/>
<feature type="region of interest" description="Disordered" evidence="1">
    <location>
        <begin position="460"/>
        <end position="479"/>
    </location>
</feature>
<evidence type="ECO:0000256" key="1">
    <source>
        <dbReference type="SAM" id="MobiDB-lite"/>
    </source>
</evidence>
<feature type="region of interest" description="Disordered" evidence="1">
    <location>
        <begin position="335"/>
        <end position="365"/>
    </location>
</feature>
<reference evidence="2 3" key="1">
    <citation type="submission" date="2014-04" db="EMBL/GenBank/DDBJ databases">
        <authorList>
            <consortium name="DOE Joint Genome Institute"/>
            <person name="Kuo A."/>
            <person name="Kohler A."/>
            <person name="Nagy L.G."/>
            <person name="Floudas D."/>
            <person name="Copeland A."/>
            <person name="Barry K.W."/>
            <person name="Cichocki N."/>
            <person name="Veneault-Fourrey C."/>
            <person name="LaButti K."/>
            <person name="Lindquist E.A."/>
            <person name="Lipzen A."/>
            <person name="Lundell T."/>
            <person name="Morin E."/>
            <person name="Murat C."/>
            <person name="Sun H."/>
            <person name="Tunlid A."/>
            <person name="Henrissat B."/>
            <person name="Grigoriev I.V."/>
            <person name="Hibbett D.S."/>
            <person name="Martin F."/>
            <person name="Nordberg H.P."/>
            <person name="Cantor M.N."/>
            <person name="Hua S.X."/>
        </authorList>
    </citation>
    <scope>NUCLEOTIDE SEQUENCE [LARGE SCALE GENOMIC DNA]</scope>
    <source>
        <strain evidence="2 3">LaAM-08-1</strain>
    </source>
</reference>
<feature type="compositionally biased region" description="Basic and acidic residues" evidence="1">
    <location>
        <begin position="467"/>
        <end position="479"/>
    </location>
</feature>
<evidence type="ECO:0000313" key="3">
    <source>
        <dbReference type="Proteomes" id="UP000054477"/>
    </source>
</evidence>
<protein>
    <submittedName>
        <fullName evidence="2">Unplaced genomic scaffold K443scaffold_36, whole genome shotgun sequence</fullName>
    </submittedName>
</protein>
<dbReference type="GO" id="GO:0031011">
    <property type="term" value="C:Ino80 complex"/>
    <property type="evidence" value="ECO:0007669"/>
    <property type="project" value="InterPro"/>
</dbReference>
<dbReference type="HOGENOM" id="CLU_007606_2_1_1"/>
<keyword evidence="3" id="KW-1185">Reference proteome</keyword>
<dbReference type="PANTHER" id="PTHR37287:SF1">
    <property type="entry name" value="INO EIGHTY SUBUNIT 1"/>
    <property type="match status" value="1"/>
</dbReference>
<name>A0A0C9Y2F7_9AGAR</name>
<organism evidence="2 3">
    <name type="scientific">Laccaria amethystina LaAM-08-1</name>
    <dbReference type="NCBI Taxonomy" id="1095629"/>
    <lineage>
        <taxon>Eukaryota</taxon>
        <taxon>Fungi</taxon>
        <taxon>Dikarya</taxon>
        <taxon>Basidiomycota</taxon>
        <taxon>Agaricomycotina</taxon>
        <taxon>Agaricomycetes</taxon>
        <taxon>Agaricomycetidae</taxon>
        <taxon>Agaricales</taxon>
        <taxon>Agaricineae</taxon>
        <taxon>Hydnangiaceae</taxon>
        <taxon>Laccaria</taxon>
    </lineage>
</organism>
<dbReference type="AlphaFoldDB" id="A0A0C9Y2F7"/>
<dbReference type="Proteomes" id="UP000054477">
    <property type="component" value="Unassembled WGS sequence"/>
</dbReference>
<reference evidence="3" key="2">
    <citation type="submission" date="2015-01" db="EMBL/GenBank/DDBJ databases">
        <title>Evolutionary Origins and Diversification of the Mycorrhizal Mutualists.</title>
        <authorList>
            <consortium name="DOE Joint Genome Institute"/>
            <consortium name="Mycorrhizal Genomics Consortium"/>
            <person name="Kohler A."/>
            <person name="Kuo A."/>
            <person name="Nagy L.G."/>
            <person name="Floudas D."/>
            <person name="Copeland A."/>
            <person name="Barry K.W."/>
            <person name="Cichocki N."/>
            <person name="Veneault-Fourrey C."/>
            <person name="LaButti K."/>
            <person name="Lindquist E.A."/>
            <person name="Lipzen A."/>
            <person name="Lundell T."/>
            <person name="Morin E."/>
            <person name="Murat C."/>
            <person name="Riley R."/>
            <person name="Ohm R."/>
            <person name="Sun H."/>
            <person name="Tunlid A."/>
            <person name="Henrissat B."/>
            <person name="Grigoriev I.V."/>
            <person name="Hibbett D.S."/>
            <person name="Martin F."/>
        </authorList>
    </citation>
    <scope>NUCLEOTIDE SEQUENCE [LARGE SCALE GENOMIC DNA]</scope>
    <source>
        <strain evidence="3">LaAM-08-1</strain>
    </source>
</reference>
<sequence length="479" mass="54656">MVLRHSSPRRRVGFAIRRVDGQPLTRVDLQYDFLKNIFNDTTCVFTDPYSEHASSKICFRDLYVKAIMHSTKATNALKERLAESPIFATDFAMVSLLVNIGRIDTTMSFFPEMKTNIRTYHPVPALQRTSGSLHDGPRIKHLLQASVFGMLPIDLPRTPEAILARLRSRLSPPTSIPHVISVLANYTYQIGRTHFSEQLDFIDLFLRADVSSFSRARAFLWLCYNYSENLSTDDDYDEESVPNPFADHRLVNEPSFSLLTPEEIALENVDSEEEKTLAEKLIAQRNHIAKTQAAKETNKETIGEDDEIIRSPDDEDKLKVNRRGKTREFDWGTRTAAAKERKAAADKRRRERIKQKAKDEEAVSHLEKLKPSDGDCDAVAPTSEPLLRAKTYSSAQHLSSSQRGPEPSLLFHHQYSSHGQDVMHGTTIPRGESYPPNRLRIIPDRTTLEHAWHVVTTRDPLLDSDDEHGNEYDRRDYGM</sequence>
<dbReference type="EMBL" id="KN838571">
    <property type="protein sequence ID" value="KIK04277.1"/>
    <property type="molecule type" value="Genomic_DNA"/>
</dbReference>
<dbReference type="PANTHER" id="PTHR37287">
    <property type="entry name" value="INO EIGHTY SUBUNIT 1"/>
    <property type="match status" value="1"/>
</dbReference>